<sequence>MPKFLQLAGVFLFITGISGTIDQLAVQPFLSPVLNFVNLYVIPHISALQGYEVICNLSLSVLGVILVIVSDGAKKTVG</sequence>
<organism evidence="2 3">
    <name type="scientific">Streptomyces katrae</name>
    <dbReference type="NCBI Taxonomy" id="68223"/>
    <lineage>
        <taxon>Bacteria</taxon>
        <taxon>Bacillati</taxon>
        <taxon>Actinomycetota</taxon>
        <taxon>Actinomycetes</taxon>
        <taxon>Kitasatosporales</taxon>
        <taxon>Streptomycetaceae</taxon>
        <taxon>Streptomyces</taxon>
    </lineage>
</organism>
<reference evidence="2 3" key="1">
    <citation type="submission" date="2023-05" db="EMBL/GenBank/DDBJ databases">
        <title>Sequencing and Assembly of Streptomyces sp. NP73.</title>
        <authorList>
            <person name="Konwar A.N."/>
            <person name="Saikia K."/>
            <person name="Thakur D."/>
        </authorList>
    </citation>
    <scope>NUCLEOTIDE SEQUENCE [LARGE SCALE GENOMIC DNA]</scope>
    <source>
        <strain evidence="2 3">NP73</strain>
    </source>
</reference>
<dbReference type="EMBL" id="JASITI010000006">
    <property type="protein sequence ID" value="MDK9495427.1"/>
    <property type="molecule type" value="Genomic_DNA"/>
</dbReference>
<comment type="caution">
    <text evidence="2">The sequence shown here is derived from an EMBL/GenBank/DDBJ whole genome shotgun (WGS) entry which is preliminary data.</text>
</comment>
<accession>A0ABT7GPA8</accession>
<gene>
    <name evidence="2" type="ORF">QEZ40_006076</name>
</gene>
<name>A0ABT7GPA8_9ACTN</name>
<evidence type="ECO:0000313" key="3">
    <source>
        <dbReference type="Proteomes" id="UP001223390"/>
    </source>
</evidence>
<evidence type="ECO:0000313" key="2">
    <source>
        <dbReference type="EMBL" id="MDK9495427.1"/>
    </source>
</evidence>
<keyword evidence="1" id="KW-0812">Transmembrane</keyword>
<dbReference type="Proteomes" id="UP001223390">
    <property type="component" value="Unassembled WGS sequence"/>
</dbReference>
<protein>
    <submittedName>
        <fullName evidence="2">Uncharacterized protein</fullName>
    </submittedName>
</protein>
<keyword evidence="3" id="KW-1185">Reference proteome</keyword>
<dbReference type="RefSeq" id="WP_285341038.1">
    <property type="nucleotide sequence ID" value="NZ_JASITI010000006.1"/>
</dbReference>
<keyword evidence="1" id="KW-0472">Membrane</keyword>
<proteinExistence type="predicted"/>
<keyword evidence="1" id="KW-1133">Transmembrane helix</keyword>
<evidence type="ECO:0000256" key="1">
    <source>
        <dbReference type="SAM" id="Phobius"/>
    </source>
</evidence>
<feature type="transmembrane region" description="Helical" evidence="1">
    <location>
        <begin position="47"/>
        <end position="69"/>
    </location>
</feature>